<evidence type="ECO:0000256" key="3">
    <source>
        <dbReference type="ARBA" id="ARBA00022771"/>
    </source>
</evidence>
<sequence length="810" mass="90944">MGFNSLEPRAASIGAKSESSGPFISSPHHQRQLERLLLEFQVSLALPDTFVEHPATLRLFKFLNSECVGLLPSRRVLGGRVLDACGKEYLEQSATVLRKVQDTTGGRVNFLSDVWQNIAKTHLLGVHLTLFGKVYIEGMHRVDSDHHGCAIAHQMEGLIVNLSQKEWVIGYAITDGAGQCGRARRILALRWPNIYFGKCFAHDINNLVKAVLKTPSFCKVADEASSAVNALNASSSKWLPRVDAVIRSTYDIRGKSSLALLTLCDTRWNSMQGCFASLLRVKTALKQFVVRYQRSKDLPRPVRVFSNDTFWSSLEDAEMTIRPLCNASYILQRDENTLADVVLSFRNILDGFMAGSHSQELVRLVEQRWEGCEQPLFMLALYLHPGHIEVADALPWTPISSVSAASNFAVLYFKRFFPDRDPGRLRDDMSRWCSRELYDKDDEQFSLNDFGGDIARYWTYARDLSAGPNLPDLAIAVLAITANTATCERYFSEVARIHTPTRNRLKPDKADKSAVIRQAVRDRYREHEENTDKEITEEDSDGNKYVRRIIKPDERPFRPDSSTFSIAMNPLSPRNSTPRQLFFSANSPTGTQRHPRPTPDRLQTLSHPSTPVYSSATSTYPRATALPVNLSNPATFTVNHEEFESFDPTRTLDFSSVTSPQTSVALLSGNDSIGSGESTHFNRQHFVGSPHTTGPLNNALANDDILAHWRWLLDGIPNDDDVDIESGTSENENVEHIRHQNAGIDDHEDIEMELTGYRDGCRRRCISTSFSADSTAQRSTFSPGENPSRPPRQESNSQRVVLSPQCSYMR</sequence>
<evidence type="ECO:0000256" key="2">
    <source>
        <dbReference type="ARBA" id="ARBA00022723"/>
    </source>
</evidence>
<feature type="region of interest" description="Disordered" evidence="6">
    <location>
        <begin position="554"/>
        <end position="617"/>
    </location>
</feature>
<keyword evidence="2" id="KW-0479">Metal-binding</keyword>
<dbReference type="InterPro" id="IPR052035">
    <property type="entry name" value="ZnF_BED_domain_contain"/>
</dbReference>
<dbReference type="GO" id="GO:0008270">
    <property type="term" value="F:zinc ion binding"/>
    <property type="evidence" value="ECO:0007669"/>
    <property type="project" value="UniProtKB-KW"/>
</dbReference>
<comment type="caution">
    <text evidence="8">The sequence shown here is derived from an EMBL/GenBank/DDBJ whole genome shotgun (WGS) entry which is preliminary data.</text>
</comment>
<dbReference type="Pfam" id="PF05699">
    <property type="entry name" value="Dimer_Tnp_hAT"/>
    <property type="match status" value="1"/>
</dbReference>
<dbReference type="SUPFAM" id="SSF53098">
    <property type="entry name" value="Ribonuclease H-like"/>
    <property type="match status" value="1"/>
</dbReference>
<name>A0A0W8DRX5_PHYNI</name>
<feature type="region of interest" description="Disordered" evidence="6">
    <location>
        <begin position="772"/>
        <end position="810"/>
    </location>
</feature>
<dbReference type="AlphaFoldDB" id="A0A0W8DRX5"/>
<proteinExistence type="predicted"/>
<evidence type="ECO:0000256" key="5">
    <source>
        <dbReference type="ARBA" id="ARBA00023242"/>
    </source>
</evidence>
<dbReference type="GO" id="GO:0046983">
    <property type="term" value="F:protein dimerization activity"/>
    <property type="evidence" value="ECO:0007669"/>
    <property type="project" value="InterPro"/>
</dbReference>
<feature type="compositionally biased region" description="Polar residues" evidence="6">
    <location>
        <begin position="772"/>
        <end position="785"/>
    </location>
</feature>
<evidence type="ECO:0000256" key="4">
    <source>
        <dbReference type="ARBA" id="ARBA00022833"/>
    </source>
</evidence>
<dbReference type="GO" id="GO:0005634">
    <property type="term" value="C:nucleus"/>
    <property type="evidence" value="ECO:0007669"/>
    <property type="project" value="UniProtKB-SubCell"/>
</dbReference>
<reference evidence="8 9" key="1">
    <citation type="submission" date="2015-11" db="EMBL/GenBank/DDBJ databases">
        <title>Genomes and virulence difference between two physiological races of Phytophthora nicotianae.</title>
        <authorList>
            <person name="Liu H."/>
            <person name="Ma X."/>
            <person name="Yu H."/>
            <person name="Fang D."/>
            <person name="Li Y."/>
            <person name="Wang X."/>
            <person name="Wang W."/>
            <person name="Dong Y."/>
            <person name="Xiao B."/>
        </authorList>
    </citation>
    <scope>NUCLEOTIDE SEQUENCE [LARGE SCALE GENOMIC DNA]</scope>
    <source>
        <strain evidence="9">race 1</strain>
    </source>
</reference>
<dbReference type="InterPro" id="IPR012337">
    <property type="entry name" value="RNaseH-like_sf"/>
</dbReference>
<feature type="compositionally biased region" description="Polar residues" evidence="6">
    <location>
        <begin position="601"/>
        <end position="617"/>
    </location>
</feature>
<evidence type="ECO:0000259" key="7">
    <source>
        <dbReference type="Pfam" id="PF05699"/>
    </source>
</evidence>
<dbReference type="PANTHER" id="PTHR46481:SF10">
    <property type="entry name" value="ZINC FINGER BED DOMAIN-CONTAINING PROTEIN 39"/>
    <property type="match status" value="1"/>
</dbReference>
<dbReference type="InterPro" id="IPR008906">
    <property type="entry name" value="HATC_C_dom"/>
</dbReference>
<feature type="compositionally biased region" description="Polar residues" evidence="6">
    <location>
        <begin position="793"/>
        <end position="810"/>
    </location>
</feature>
<evidence type="ECO:0000256" key="1">
    <source>
        <dbReference type="ARBA" id="ARBA00004123"/>
    </source>
</evidence>
<comment type="subcellular location">
    <subcellularLocation>
        <location evidence="1">Nucleus</location>
    </subcellularLocation>
</comment>
<dbReference type="PANTHER" id="PTHR46481">
    <property type="entry name" value="ZINC FINGER BED DOMAIN-CONTAINING PROTEIN 4"/>
    <property type="match status" value="1"/>
</dbReference>
<organism evidence="8 9">
    <name type="scientific">Phytophthora nicotianae</name>
    <name type="common">Potato buckeye rot agent</name>
    <name type="synonym">Phytophthora parasitica</name>
    <dbReference type="NCBI Taxonomy" id="4792"/>
    <lineage>
        <taxon>Eukaryota</taxon>
        <taxon>Sar</taxon>
        <taxon>Stramenopiles</taxon>
        <taxon>Oomycota</taxon>
        <taxon>Peronosporomycetes</taxon>
        <taxon>Peronosporales</taxon>
        <taxon>Peronosporaceae</taxon>
        <taxon>Phytophthora</taxon>
    </lineage>
</organism>
<gene>
    <name evidence="8" type="ORF">AM588_10010073</name>
</gene>
<feature type="region of interest" description="Disordered" evidence="6">
    <location>
        <begin position="1"/>
        <end position="26"/>
    </location>
</feature>
<feature type="domain" description="HAT C-terminal dimerisation" evidence="7">
    <location>
        <begin position="453"/>
        <end position="518"/>
    </location>
</feature>
<accession>A0A0W8DRX5</accession>
<evidence type="ECO:0000313" key="9">
    <source>
        <dbReference type="Proteomes" id="UP000054636"/>
    </source>
</evidence>
<feature type="compositionally biased region" description="Polar residues" evidence="6">
    <location>
        <begin position="560"/>
        <end position="592"/>
    </location>
</feature>
<evidence type="ECO:0000256" key="6">
    <source>
        <dbReference type="SAM" id="MobiDB-lite"/>
    </source>
</evidence>
<dbReference type="EMBL" id="LNFP01000040">
    <property type="protein sequence ID" value="KUF99130.1"/>
    <property type="molecule type" value="Genomic_DNA"/>
</dbReference>
<protein>
    <recommendedName>
        <fullName evidence="7">HAT C-terminal dimerisation domain-containing protein</fullName>
    </recommendedName>
</protein>
<keyword evidence="3" id="KW-0863">Zinc-finger</keyword>
<evidence type="ECO:0000313" key="8">
    <source>
        <dbReference type="EMBL" id="KUF99130.1"/>
    </source>
</evidence>
<dbReference type="Proteomes" id="UP000054636">
    <property type="component" value="Unassembled WGS sequence"/>
</dbReference>
<keyword evidence="4" id="KW-0862">Zinc</keyword>
<keyword evidence="5" id="KW-0539">Nucleus</keyword>